<name>A0ABS9UH95_9BACL</name>
<feature type="transmembrane region" description="Helical" evidence="1">
    <location>
        <begin position="6"/>
        <end position="28"/>
    </location>
</feature>
<keyword evidence="1" id="KW-0812">Transmembrane</keyword>
<gene>
    <name evidence="2" type="ORF">LZ480_17785</name>
</gene>
<organism evidence="2 3">
    <name type="scientific">Solibacillus palustris</name>
    <dbReference type="NCBI Taxonomy" id="2908203"/>
    <lineage>
        <taxon>Bacteria</taxon>
        <taxon>Bacillati</taxon>
        <taxon>Bacillota</taxon>
        <taxon>Bacilli</taxon>
        <taxon>Bacillales</taxon>
        <taxon>Caryophanaceae</taxon>
        <taxon>Solibacillus</taxon>
    </lineage>
</organism>
<dbReference type="EMBL" id="JAKZFC010000009">
    <property type="protein sequence ID" value="MCH7323726.1"/>
    <property type="molecule type" value="Genomic_DNA"/>
</dbReference>
<dbReference type="InterPro" id="IPR009293">
    <property type="entry name" value="UPF0478"/>
</dbReference>
<protein>
    <submittedName>
        <fullName evidence="2">DUF948 domain-containing protein</fullName>
    </submittedName>
</protein>
<accession>A0ABS9UH95</accession>
<sequence>MNSWLLASVILLILAVVILIVCIIAVIMPIKKTMSILHAHSEGIQKQMNGIQTQTTLLAATAEKMKYDIEYKIETVQGVIQSLKNTGDVLNEISDSSQALTSKVMQKAVDDPVRQAQVEQWTNTAMGYLKRNG</sequence>
<proteinExistence type="predicted"/>
<dbReference type="PANTHER" id="PTHR40070:SF1">
    <property type="entry name" value="UPF0478 PROTEIN YTXG"/>
    <property type="match status" value="1"/>
</dbReference>
<dbReference type="Pfam" id="PF06103">
    <property type="entry name" value="DUF948"/>
    <property type="match status" value="1"/>
</dbReference>
<evidence type="ECO:0000313" key="2">
    <source>
        <dbReference type="EMBL" id="MCH7323726.1"/>
    </source>
</evidence>
<keyword evidence="1" id="KW-0472">Membrane</keyword>
<evidence type="ECO:0000313" key="3">
    <source>
        <dbReference type="Proteomes" id="UP001316087"/>
    </source>
</evidence>
<keyword evidence="3" id="KW-1185">Reference proteome</keyword>
<dbReference type="RefSeq" id="WP_241370885.1">
    <property type="nucleotide sequence ID" value="NZ_JAKZFC010000009.1"/>
</dbReference>
<dbReference type="Proteomes" id="UP001316087">
    <property type="component" value="Unassembled WGS sequence"/>
</dbReference>
<comment type="caution">
    <text evidence="2">The sequence shown here is derived from an EMBL/GenBank/DDBJ whole genome shotgun (WGS) entry which is preliminary data.</text>
</comment>
<keyword evidence="1" id="KW-1133">Transmembrane helix</keyword>
<evidence type="ECO:0000256" key="1">
    <source>
        <dbReference type="SAM" id="Phobius"/>
    </source>
</evidence>
<dbReference type="PANTHER" id="PTHR40070">
    <property type="entry name" value="UPF0478 PROTEIN YTXG"/>
    <property type="match status" value="1"/>
</dbReference>
<reference evidence="2 3" key="1">
    <citation type="submission" date="2022-03" db="EMBL/GenBank/DDBJ databases">
        <authorList>
            <person name="Jo J.-H."/>
            <person name="Im W.-T."/>
        </authorList>
    </citation>
    <scope>NUCLEOTIDE SEQUENCE [LARGE SCALE GENOMIC DNA]</scope>
    <source>
        <strain evidence="2 3">MA9</strain>
    </source>
</reference>